<evidence type="ECO:0000256" key="3">
    <source>
        <dbReference type="ARBA" id="ARBA00022833"/>
    </source>
</evidence>
<organism evidence="5 6">
    <name type="scientific">Phyllobacterium bourgognense</name>
    <dbReference type="NCBI Taxonomy" id="314236"/>
    <lineage>
        <taxon>Bacteria</taxon>
        <taxon>Pseudomonadati</taxon>
        <taxon>Pseudomonadota</taxon>
        <taxon>Alphaproteobacteria</taxon>
        <taxon>Hyphomicrobiales</taxon>
        <taxon>Phyllobacteriaceae</taxon>
        <taxon>Phyllobacterium</taxon>
    </lineage>
</organism>
<dbReference type="InterPro" id="IPR011057">
    <property type="entry name" value="Mss4-like_sf"/>
</dbReference>
<keyword evidence="6" id="KW-1185">Reference proteome</keyword>
<keyword evidence="3" id="KW-0862">Zinc</keyword>
<keyword evidence="2" id="KW-0479">Metal-binding</keyword>
<evidence type="ECO:0000259" key="4">
    <source>
        <dbReference type="PROSITE" id="PS51891"/>
    </source>
</evidence>
<dbReference type="PANTHER" id="PTHR28620">
    <property type="entry name" value="CENTROMERE PROTEIN V"/>
    <property type="match status" value="1"/>
</dbReference>
<feature type="domain" description="CENP-V/GFA" evidence="4">
    <location>
        <begin position="5"/>
        <end position="124"/>
    </location>
</feature>
<accession>A0A368YH52</accession>
<evidence type="ECO:0000256" key="2">
    <source>
        <dbReference type="ARBA" id="ARBA00022723"/>
    </source>
</evidence>
<dbReference type="RefSeq" id="WP_114432117.1">
    <property type="nucleotide sequence ID" value="NZ_QPJM01000017.1"/>
</dbReference>
<dbReference type="GO" id="GO:0016846">
    <property type="term" value="F:carbon-sulfur lyase activity"/>
    <property type="evidence" value="ECO:0007669"/>
    <property type="project" value="InterPro"/>
</dbReference>
<dbReference type="PROSITE" id="PS51891">
    <property type="entry name" value="CENP_V_GFA"/>
    <property type="match status" value="1"/>
</dbReference>
<comment type="caution">
    <text evidence="5">The sequence shown here is derived from an EMBL/GenBank/DDBJ whole genome shotgun (WGS) entry which is preliminary data.</text>
</comment>
<name>A0A368YH52_9HYPH</name>
<evidence type="ECO:0000313" key="5">
    <source>
        <dbReference type="EMBL" id="RCW79505.1"/>
    </source>
</evidence>
<dbReference type="InterPro" id="IPR006913">
    <property type="entry name" value="CENP-V/GFA"/>
</dbReference>
<dbReference type="InterPro" id="IPR052355">
    <property type="entry name" value="CENP-V-like"/>
</dbReference>
<protein>
    <recommendedName>
        <fullName evidence="4">CENP-V/GFA domain-containing protein</fullName>
    </recommendedName>
</protein>
<dbReference type="PANTHER" id="PTHR28620:SF1">
    <property type="entry name" value="CENP-V_GFA DOMAIN-CONTAINING PROTEIN"/>
    <property type="match status" value="1"/>
</dbReference>
<dbReference type="Pfam" id="PF04828">
    <property type="entry name" value="GFA"/>
    <property type="match status" value="1"/>
</dbReference>
<dbReference type="OrthoDB" id="9805575at2"/>
<gene>
    <name evidence="5" type="ORF">C7476_11720</name>
</gene>
<sequence>MKNTFHGSCHCSAVRFEADIDLDHGTSKCNCSLCAKTRFWKAFVDENALRITAGANHLTEYQFGSRTIVHFFCRTCGIKPFGCGETADMGVFYAINVACLDDLTPEELLSAPVEYQDGKHDHWERQPAEIRHL</sequence>
<dbReference type="AlphaFoldDB" id="A0A368YH52"/>
<dbReference type="Gene3D" id="2.170.150.70">
    <property type="match status" value="1"/>
</dbReference>
<dbReference type="EMBL" id="QPJM01000017">
    <property type="protein sequence ID" value="RCW79505.1"/>
    <property type="molecule type" value="Genomic_DNA"/>
</dbReference>
<reference evidence="5 6" key="1">
    <citation type="submission" date="2018-07" db="EMBL/GenBank/DDBJ databases">
        <title>Genomic Encyclopedia of Type Strains, Phase III (KMG-III): the genomes of soil and plant-associated and newly described type strains.</title>
        <authorList>
            <person name="Whitman W."/>
        </authorList>
    </citation>
    <scope>NUCLEOTIDE SEQUENCE [LARGE SCALE GENOMIC DNA]</scope>
    <source>
        <strain evidence="5 6">31-25a</strain>
    </source>
</reference>
<evidence type="ECO:0000256" key="1">
    <source>
        <dbReference type="ARBA" id="ARBA00005495"/>
    </source>
</evidence>
<comment type="similarity">
    <text evidence="1">Belongs to the Gfa family.</text>
</comment>
<dbReference type="SUPFAM" id="SSF51316">
    <property type="entry name" value="Mss4-like"/>
    <property type="match status" value="1"/>
</dbReference>
<dbReference type="Proteomes" id="UP000253324">
    <property type="component" value="Unassembled WGS sequence"/>
</dbReference>
<evidence type="ECO:0000313" key="6">
    <source>
        <dbReference type="Proteomes" id="UP000253324"/>
    </source>
</evidence>
<proteinExistence type="inferred from homology"/>
<dbReference type="GO" id="GO:0046872">
    <property type="term" value="F:metal ion binding"/>
    <property type="evidence" value="ECO:0007669"/>
    <property type="project" value="UniProtKB-KW"/>
</dbReference>